<organism evidence="2 3">
    <name type="scientific">Aliikangiella coralliicola</name>
    <dbReference type="NCBI Taxonomy" id="2592383"/>
    <lineage>
        <taxon>Bacteria</taxon>
        <taxon>Pseudomonadati</taxon>
        <taxon>Pseudomonadota</taxon>
        <taxon>Gammaproteobacteria</taxon>
        <taxon>Oceanospirillales</taxon>
        <taxon>Pleioneaceae</taxon>
        <taxon>Aliikangiella</taxon>
    </lineage>
</organism>
<dbReference type="RefSeq" id="WP_142894134.1">
    <property type="nucleotide sequence ID" value="NZ_ML660164.1"/>
</dbReference>
<feature type="region of interest" description="Disordered" evidence="1">
    <location>
        <begin position="41"/>
        <end position="75"/>
    </location>
</feature>
<dbReference type="OrthoDB" id="9812921at2"/>
<feature type="compositionally biased region" description="Low complexity" evidence="1">
    <location>
        <begin position="64"/>
        <end position="75"/>
    </location>
</feature>
<reference evidence="2 3" key="1">
    <citation type="submission" date="2019-07" db="EMBL/GenBank/DDBJ databases">
        <title>Draft genome for Aliikangiella sp. M105.</title>
        <authorList>
            <person name="Wang G."/>
        </authorList>
    </citation>
    <scope>NUCLEOTIDE SEQUENCE [LARGE SCALE GENOMIC DNA]</scope>
    <source>
        <strain evidence="2 3">M105</strain>
    </source>
</reference>
<dbReference type="EMBL" id="VIKS01000008">
    <property type="protein sequence ID" value="TQV87417.1"/>
    <property type="molecule type" value="Genomic_DNA"/>
</dbReference>
<dbReference type="AlphaFoldDB" id="A0A545UD74"/>
<gene>
    <name evidence="2" type="ORF">FLL46_13315</name>
</gene>
<dbReference type="NCBIfam" id="NF038032">
    <property type="entry name" value="CehA_McbA_metalo"/>
    <property type="match status" value="1"/>
</dbReference>
<proteinExistence type="predicted"/>
<feature type="compositionally biased region" description="Basic and acidic residues" evidence="1">
    <location>
        <begin position="53"/>
        <end position="63"/>
    </location>
</feature>
<evidence type="ECO:0000256" key="1">
    <source>
        <dbReference type="SAM" id="MobiDB-lite"/>
    </source>
</evidence>
<sequence>MAPTSWKSLLGRLNRLPFFLLFIAGLSHVELQAHDTIAGSRHHFDNHSNNTKDNTKDNNKTSKSDSSISGDSNLDNPRGIKTLNWTRESINRVLTAGYPESFGTFAFTRRQNPEYQSINGNNCVKANYLAFDIDDNFAFDIDEKIQLKLLVKSSNSNSLVYGYDRHGRADANATVSLDNTRENLNDNQLFWLSLDLDRARFINRGIGGTDFVLTTLETMLPLAELGPKTQTTFTLCDIKITRPQPNQTQTSRQTITFKFIDHNTDSKTPVRLGIYNSRGSSVLASESAVPIKYYEREVKHLNLKSYFAPYQYWPHANRYFVYSDGEYQVELSAGTYTIIATKGPEYKIAQKEITVSAGKPINQIVEIDMKRWINLPEKGWFSGDVHIHMQRGQKDHRSIFSILKAEDIHVSNLLEMTNTEQTHFRQFAMGEKGKIQIDNNAIVPGTEGPRTAHRGHILALNVANTLLASEQYFLYHKYLAFYQQQNALTGYAHVGSGEFNAAWGLALDAPFGLVDFVEIMQANRLRTKLWYELLNLGFRISPAAGSDFPYFDQPGAVRSYVKIENTTEKSKPFLSTQKWFDGLKRGRTLITNGPFIQLSVNNNEPGSILEITDQSPLKIEGKVSINSDFDSIDRLELIRCGKVIKTITPDTADNKTQLSLNYQLSTRDSGWIALRAYGKNYTFAHTGAVYLKNHSALSACKNQASATIATMMTRLDQMENSTVSLSKELEFWESEKIKNLYSQQLPLLKKRINMARDFYRHLQSQIKPPL</sequence>
<name>A0A545UD74_9GAMM</name>
<dbReference type="Proteomes" id="UP000315439">
    <property type="component" value="Unassembled WGS sequence"/>
</dbReference>
<keyword evidence="3" id="KW-1185">Reference proteome</keyword>
<evidence type="ECO:0000313" key="3">
    <source>
        <dbReference type="Proteomes" id="UP000315439"/>
    </source>
</evidence>
<comment type="caution">
    <text evidence="2">The sequence shown here is derived from an EMBL/GenBank/DDBJ whole genome shotgun (WGS) entry which is preliminary data.</text>
</comment>
<protein>
    <submittedName>
        <fullName evidence="2">Uncharacterized protein</fullName>
    </submittedName>
</protein>
<dbReference type="InterPro" id="IPR016195">
    <property type="entry name" value="Pol/histidinol_Pase-like"/>
</dbReference>
<evidence type="ECO:0000313" key="2">
    <source>
        <dbReference type="EMBL" id="TQV87417.1"/>
    </source>
</evidence>
<dbReference type="SUPFAM" id="SSF89550">
    <property type="entry name" value="PHP domain-like"/>
    <property type="match status" value="1"/>
</dbReference>
<dbReference type="Gene3D" id="3.20.20.140">
    <property type="entry name" value="Metal-dependent hydrolases"/>
    <property type="match status" value="1"/>
</dbReference>
<accession>A0A545UD74</accession>